<feature type="compositionally biased region" description="Low complexity" evidence="1">
    <location>
        <begin position="96"/>
        <end position="120"/>
    </location>
</feature>
<dbReference type="EMBL" id="JBHUON010000024">
    <property type="protein sequence ID" value="MFD2866302.1"/>
    <property type="molecule type" value="Genomic_DNA"/>
</dbReference>
<dbReference type="Proteomes" id="UP001597601">
    <property type="component" value="Unassembled WGS sequence"/>
</dbReference>
<evidence type="ECO:0000313" key="2">
    <source>
        <dbReference type="EMBL" id="MFD2866302.1"/>
    </source>
</evidence>
<protein>
    <recommendedName>
        <fullName evidence="4">Histone H1/5</fullName>
    </recommendedName>
</protein>
<dbReference type="RefSeq" id="WP_377129812.1">
    <property type="nucleotide sequence ID" value="NZ_JBHUHN010000001.1"/>
</dbReference>
<organism evidence="2 3">
    <name type="scientific">Mucilaginibacter antarcticus</name>
    <dbReference type="NCBI Taxonomy" id="1855725"/>
    <lineage>
        <taxon>Bacteria</taxon>
        <taxon>Pseudomonadati</taxon>
        <taxon>Bacteroidota</taxon>
        <taxon>Sphingobacteriia</taxon>
        <taxon>Sphingobacteriales</taxon>
        <taxon>Sphingobacteriaceae</taxon>
        <taxon>Mucilaginibacter</taxon>
    </lineage>
</organism>
<evidence type="ECO:0000313" key="3">
    <source>
        <dbReference type="Proteomes" id="UP001597601"/>
    </source>
</evidence>
<feature type="region of interest" description="Disordered" evidence="1">
    <location>
        <begin position="93"/>
        <end position="127"/>
    </location>
</feature>
<reference evidence="3" key="1">
    <citation type="journal article" date="2019" name="Int. J. Syst. Evol. Microbiol.">
        <title>The Global Catalogue of Microorganisms (GCM) 10K type strain sequencing project: providing services to taxonomists for standard genome sequencing and annotation.</title>
        <authorList>
            <consortium name="The Broad Institute Genomics Platform"/>
            <consortium name="The Broad Institute Genome Sequencing Center for Infectious Disease"/>
            <person name="Wu L."/>
            <person name="Ma J."/>
        </authorList>
    </citation>
    <scope>NUCLEOTIDE SEQUENCE [LARGE SCALE GENOMIC DNA]</scope>
    <source>
        <strain evidence="3">KCTC 52232</strain>
    </source>
</reference>
<evidence type="ECO:0008006" key="4">
    <source>
        <dbReference type="Google" id="ProtNLM"/>
    </source>
</evidence>
<evidence type="ECO:0000256" key="1">
    <source>
        <dbReference type="SAM" id="MobiDB-lite"/>
    </source>
</evidence>
<keyword evidence="3" id="KW-1185">Reference proteome</keyword>
<comment type="caution">
    <text evidence="2">The sequence shown here is derived from an EMBL/GenBank/DDBJ whole genome shotgun (WGS) entry which is preliminary data.</text>
</comment>
<proteinExistence type="predicted"/>
<accession>A0ABW5XSS9</accession>
<gene>
    <name evidence="2" type="ORF">ACFSYC_16520</name>
</gene>
<name>A0ABW5XSS9_9SPHI</name>
<sequence>MKKSKTDNLAKKATKAANKDLTKRIAAQIKAAIADLVPELKKAEKSIEKAAKTLAKKFAKLTKNEPAKVAPVKSSAAKKATDIVAQTTKAIESKPIKAMPATKPTAKPIAKPVTAKAPVAKVEEPKK</sequence>